<dbReference type="AlphaFoldDB" id="A0A8S1WUK8"/>
<reference evidence="2" key="1">
    <citation type="submission" date="2021-01" db="EMBL/GenBank/DDBJ databases">
        <authorList>
            <consortium name="Genoscope - CEA"/>
            <person name="William W."/>
        </authorList>
    </citation>
    <scope>NUCLEOTIDE SEQUENCE</scope>
</reference>
<feature type="region of interest" description="Disordered" evidence="1">
    <location>
        <begin position="116"/>
        <end position="157"/>
    </location>
</feature>
<dbReference type="Proteomes" id="UP000689195">
    <property type="component" value="Unassembled WGS sequence"/>
</dbReference>
<protein>
    <submittedName>
        <fullName evidence="2">Uncharacterized protein</fullName>
    </submittedName>
</protein>
<evidence type="ECO:0000313" key="3">
    <source>
        <dbReference type="Proteomes" id="UP000689195"/>
    </source>
</evidence>
<organism evidence="2 3">
    <name type="scientific">Paramecium pentaurelia</name>
    <dbReference type="NCBI Taxonomy" id="43138"/>
    <lineage>
        <taxon>Eukaryota</taxon>
        <taxon>Sar</taxon>
        <taxon>Alveolata</taxon>
        <taxon>Ciliophora</taxon>
        <taxon>Intramacronucleata</taxon>
        <taxon>Oligohymenophorea</taxon>
        <taxon>Peniculida</taxon>
        <taxon>Parameciidae</taxon>
        <taxon>Paramecium</taxon>
    </lineage>
</organism>
<feature type="compositionally biased region" description="Basic and acidic residues" evidence="1">
    <location>
        <begin position="122"/>
        <end position="143"/>
    </location>
</feature>
<keyword evidence="3" id="KW-1185">Reference proteome</keyword>
<name>A0A8S1WUK8_9CILI</name>
<evidence type="ECO:0000313" key="2">
    <source>
        <dbReference type="EMBL" id="CAD8193002.1"/>
    </source>
</evidence>
<accession>A0A8S1WUK8</accession>
<feature type="compositionally biased region" description="Basic residues" evidence="1">
    <location>
        <begin position="144"/>
        <end position="157"/>
    </location>
</feature>
<proteinExistence type="predicted"/>
<gene>
    <name evidence="2" type="ORF">PPENT_87.1.T1030056</name>
</gene>
<sequence length="239" mass="27769">MWERIEFLYLKVNKQAIKLVNLRNLRCLEKQLLLLQNRQYKLSLIQIKCLHLIKVSQNQSLIKVKQILKLIKGKQRLNMINVMLLIRVTNPKADQGKDEIFPIKVLLILKLIKPKSDQGNSKPKEDESKIQPKDDQGKAESQRKQKKTKIKSQNQKKQKKFRKIVKVIVRVIVRAKVKKAKNLLISNNFLERECTNLVNACAKVSGCVPALQNCKSVADNEGISKVFIYFQFIVCFMFI</sequence>
<dbReference type="EMBL" id="CAJJDO010000103">
    <property type="protein sequence ID" value="CAD8193002.1"/>
    <property type="molecule type" value="Genomic_DNA"/>
</dbReference>
<comment type="caution">
    <text evidence="2">The sequence shown here is derived from an EMBL/GenBank/DDBJ whole genome shotgun (WGS) entry which is preliminary data.</text>
</comment>
<evidence type="ECO:0000256" key="1">
    <source>
        <dbReference type="SAM" id="MobiDB-lite"/>
    </source>
</evidence>